<organism evidence="1 2">
    <name type="scientific">Paracoccus denitrificans (strain Pd 1222)</name>
    <dbReference type="NCBI Taxonomy" id="318586"/>
    <lineage>
        <taxon>Bacteria</taxon>
        <taxon>Pseudomonadati</taxon>
        <taxon>Pseudomonadota</taxon>
        <taxon>Alphaproteobacteria</taxon>
        <taxon>Rhodobacterales</taxon>
        <taxon>Paracoccaceae</taxon>
        <taxon>Paracoccus</taxon>
    </lineage>
</organism>
<keyword evidence="2" id="KW-1185">Reference proteome</keyword>
<dbReference type="Proteomes" id="UP000000361">
    <property type="component" value="Chromosome 2"/>
</dbReference>
<accession>A1B6K0</accession>
<reference evidence="2" key="1">
    <citation type="submission" date="2006-12" db="EMBL/GenBank/DDBJ databases">
        <title>Complete sequence of chromosome 2 of Paracoccus denitrificans PD1222.</title>
        <authorList>
            <person name="Copeland A."/>
            <person name="Lucas S."/>
            <person name="Lapidus A."/>
            <person name="Barry K."/>
            <person name="Detter J.C."/>
            <person name="Glavina del Rio T."/>
            <person name="Hammon N."/>
            <person name="Israni S."/>
            <person name="Dalin E."/>
            <person name="Tice H."/>
            <person name="Pitluck S."/>
            <person name="Munk A.C."/>
            <person name="Brettin T."/>
            <person name="Bruce D."/>
            <person name="Han C."/>
            <person name="Tapia R."/>
            <person name="Gilna P."/>
            <person name="Schmutz J."/>
            <person name="Larimer F."/>
            <person name="Land M."/>
            <person name="Hauser L."/>
            <person name="Kyrpides N."/>
            <person name="Lykidis A."/>
            <person name="Spiro S."/>
            <person name="Richardson D.J."/>
            <person name="Moir J.W.B."/>
            <person name="Ferguson S.J."/>
            <person name="van Spanning R.J.M."/>
            <person name="Richardson P."/>
        </authorList>
    </citation>
    <scope>NUCLEOTIDE SEQUENCE [LARGE SCALE GENOMIC DNA]</scope>
    <source>
        <strain evidence="2">Pd 1222</strain>
    </source>
</reference>
<dbReference type="AlphaFoldDB" id="A1B6K0"/>
<dbReference type="EnsemblBacteria" id="ABL71144">
    <property type="protein sequence ID" value="ABL71144"/>
    <property type="gene ID" value="Pden_3063"/>
</dbReference>
<proteinExistence type="predicted"/>
<protein>
    <submittedName>
        <fullName evidence="1">Uncharacterized protein</fullName>
    </submittedName>
</protein>
<name>A1B6K0_PARDP</name>
<sequence length="83" mass="9211">MATAYTQVSSIAERRVAAIRMPRTIRTERPVIGIIGIVHQKADTMTAGISIRPGIVAGRQRANCKQQNKKPVAHNIIVSCYYY</sequence>
<gene>
    <name evidence="1" type="ordered locus">Pden_3063</name>
</gene>
<evidence type="ECO:0000313" key="1">
    <source>
        <dbReference type="EMBL" id="ABL71144.1"/>
    </source>
</evidence>
<evidence type="ECO:0000313" key="2">
    <source>
        <dbReference type="Proteomes" id="UP000000361"/>
    </source>
</evidence>
<dbReference type="HOGENOM" id="CLU_2539506_0_0_5"/>
<dbReference type="KEGG" id="pde:Pden_3063"/>
<dbReference type="EMBL" id="CP000490">
    <property type="protein sequence ID" value="ABL71144.1"/>
    <property type="molecule type" value="Genomic_DNA"/>
</dbReference>